<protein>
    <submittedName>
        <fullName evidence="2">Uncharacterized protein</fullName>
    </submittedName>
</protein>
<reference evidence="2" key="1">
    <citation type="submission" date="2021-11" db="EMBL/GenBank/DDBJ databases">
        <authorList>
            <person name="Schell T."/>
        </authorList>
    </citation>
    <scope>NUCLEOTIDE SEQUENCE</scope>
    <source>
        <strain evidence="2">M5</strain>
    </source>
</reference>
<sequence>MQRIEGNKAENSSAYVRETGRKRKETDYLLTSDLEEEDSENERSNSKKRKKQVPKRNADFLKELVEREKEEAEARRLMYEEQKRRDDAIAAHMQIITEQSSKRTELQQSSTEALRSLSAALVQHLAQQKPTYLFRRPLHF</sequence>
<dbReference type="Proteomes" id="UP000789390">
    <property type="component" value="Unassembled WGS sequence"/>
</dbReference>
<proteinExistence type="predicted"/>
<gene>
    <name evidence="2" type="ORF">DGAL_LOCUS10758</name>
</gene>
<comment type="caution">
    <text evidence="2">The sequence shown here is derived from an EMBL/GenBank/DDBJ whole genome shotgun (WGS) entry which is preliminary data.</text>
</comment>
<evidence type="ECO:0000313" key="2">
    <source>
        <dbReference type="EMBL" id="CAH0107460.1"/>
    </source>
</evidence>
<evidence type="ECO:0000313" key="3">
    <source>
        <dbReference type="Proteomes" id="UP000789390"/>
    </source>
</evidence>
<dbReference type="EMBL" id="CAKKLH010000276">
    <property type="protein sequence ID" value="CAH0107460.1"/>
    <property type="molecule type" value="Genomic_DNA"/>
</dbReference>
<dbReference type="AlphaFoldDB" id="A0A8J2S1C0"/>
<dbReference type="OrthoDB" id="6384580at2759"/>
<evidence type="ECO:0000256" key="1">
    <source>
        <dbReference type="SAM" id="MobiDB-lite"/>
    </source>
</evidence>
<accession>A0A8J2S1C0</accession>
<name>A0A8J2S1C0_9CRUS</name>
<keyword evidence="3" id="KW-1185">Reference proteome</keyword>
<feature type="region of interest" description="Disordered" evidence="1">
    <location>
        <begin position="1"/>
        <end position="57"/>
    </location>
</feature>
<organism evidence="2 3">
    <name type="scientific">Daphnia galeata</name>
    <dbReference type="NCBI Taxonomy" id="27404"/>
    <lineage>
        <taxon>Eukaryota</taxon>
        <taxon>Metazoa</taxon>
        <taxon>Ecdysozoa</taxon>
        <taxon>Arthropoda</taxon>
        <taxon>Crustacea</taxon>
        <taxon>Branchiopoda</taxon>
        <taxon>Diplostraca</taxon>
        <taxon>Cladocera</taxon>
        <taxon>Anomopoda</taxon>
        <taxon>Daphniidae</taxon>
        <taxon>Daphnia</taxon>
    </lineage>
</organism>